<evidence type="ECO:0000256" key="3">
    <source>
        <dbReference type="ARBA" id="ARBA00022475"/>
    </source>
</evidence>
<comment type="similarity">
    <text evidence="7">Belongs to the binding-protein-dependent transport system permease family.</text>
</comment>
<dbReference type="Pfam" id="PF00528">
    <property type="entry name" value="BPD_transp_1"/>
    <property type="match status" value="1"/>
</dbReference>
<feature type="transmembrane region" description="Helical" evidence="7">
    <location>
        <begin position="114"/>
        <end position="136"/>
    </location>
</feature>
<keyword evidence="6 7" id="KW-0472">Membrane</keyword>
<dbReference type="Proteomes" id="UP000216913">
    <property type="component" value="Unassembled WGS sequence"/>
</dbReference>
<evidence type="ECO:0000313" key="10">
    <source>
        <dbReference type="Proteomes" id="UP000216913"/>
    </source>
</evidence>
<name>A0A261TS29_9BORD</name>
<feature type="transmembrane region" description="Helical" evidence="7">
    <location>
        <begin position="84"/>
        <end position="102"/>
    </location>
</feature>
<feature type="domain" description="ABC transmembrane type-1" evidence="8">
    <location>
        <begin position="76"/>
        <end position="256"/>
    </location>
</feature>
<comment type="caution">
    <text evidence="9">The sequence shown here is derived from an EMBL/GenBank/DDBJ whole genome shotgun (WGS) entry which is preliminary data.</text>
</comment>
<dbReference type="RefSeq" id="WP_094799794.1">
    <property type="nucleotide sequence ID" value="NZ_NEVP01000006.1"/>
</dbReference>
<dbReference type="PANTHER" id="PTHR30151:SF20">
    <property type="entry name" value="ABC TRANSPORTER PERMEASE PROTEIN HI_0355-RELATED"/>
    <property type="match status" value="1"/>
</dbReference>
<comment type="subcellular location">
    <subcellularLocation>
        <location evidence="1 7">Cell membrane</location>
        <topology evidence="1 7">Multi-pass membrane protein</topology>
    </subcellularLocation>
</comment>
<keyword evidence="2 7" id="KW-0813">Transport</keyword>
<dbReference type="PANTHER" id="PTHR30151">
    <property type="entry name" value="ALKANE SULFONATE ABC TRANSPORTER-RELATED, MEMBRANE SUBUNIT"/>
    <property type="match status" value="1"/>
</dbReference>
<evidence type="ECO:0000256" key="6">
    <source>
        <dbReference type="ARBA" id="ARBA00023136"/>
    </source>
</evidence>
<feature type="transmembrane region" description="Helical" evidence="7">
    <location>
        <begin position="195"/>
        <end position="216"/>
    </location>
</feature>
<dbReference type="GO" id="GO:0055085">
    <property type="term" value="P:transmembrane transport"/>
    <property type="evidence" value="ECO:0007669"/>
    <property type="project" value="InterPro"/>
</dbReference>
<proteinExistence type="inferred from homology"/>
<dbReference type="EMBL" id="NEVP01000006">
    <property type="protein sequence ID" value="OZI51840.1"/>
    <property type="molecule type" value="Genomic_DNA"/>
</dbReference>
<reference evidence="9 10" key="1">
    <citation type="submission" date="2017-05" db="EMBL/GenBank/DDBJ databases">
        <title>Complete and WGS of Bordetella genogroups.</title>
        <authorList>
            <person name="Spilker T."/>
            <person name="LiPuma J."/>
        </authorList>
    </citation>
    <scope>NUCLEOTIDE SEQUENCE [LARGE SCALE GENOMIC DNA]</scope>
    <source>
        <strain evidence="9 10">AU10456</strain>
    </source>
</reference>
<dbReference type="CDD" id="cd06261">
    <property type="entry name" value="TM_PBP2"/>
    <property type="match status" value="1"/>
</dbReference>
<dbReference type="AlphaFoldDB" id="A0A261TS29"/>
<evidence type="ECO:0000313" key="9">
    <source>
        <dbReference type="EMBL" id="OZI51840.1"/>
    </source>
</evidence>
<evidence type="ECO:0000256" key="5">
    <source>
        <dbReference type="ARBA" id="ARBA00022989"/>
    </source>
</evidence>
<evidence type="ECO:0000256" key="1">
    <source>
        <dbReference type="ARBA" id="ARBA00004651"/>
    </source>
</evidence>
<dbReference type="SUPFAM" id="SSF161098">
    <property type="entry name" value="MetI-like"/>
    <property type="match status" value="1"/>
</dbReference>
<evidence type="ECO:0000256" key="4">
    <source>
        <dbReference type="ARBA" id="ARBA00022692"/>
    </source>
</evidence>
<sequence length="275" mass="29233">MPDLPRSTAKPVRPRAPSRPLLPAPVYPLISLAVLIGLWQAAIVLFEIPDYLLPRPGAVFDALVQGFATGSLWPHIGATLAEALTGYGLGCGLAILFGALLAESRTFERFCYPVFLGLQAMPKVALGPIILVWFGFGMASKVVLVALVCFFPLFVNTVNGIKRTDPELLDACRAFCASRAYLLLHVKLPAAAGDIFSGLQIGVSLALIGAVVGEFLSAQRGLGYLIASASVSMSLATMFAGVALLAVIGLTGSLLMRRLHRRVVFWEGAARGERV</sequence>
<protein>
    <submittedName>
        <fullName evidence="9">ABC transporter permease</fullName>
    </submittedName>
</protein>
<dbReference type="InterPro" id="IPR035906">
    <property type="entry name" value="MetI-like_sf"/>
</dbReference>
<organism evidence="9 10">
    <name type="scientific">Bordetella genomosp. 5</name>
    <dbReference type="NCBI Taxonomy" id="1395608"/>
    <lineage>
        <taxon>Bacteria</taxon>
        <taxon>Pseudomonadati</taxon>
        <taxon>Pseudomonadota</taxon>
        <taxon>Betaproteobacteria</taxon>
        <taxon>Burkholderiales</taxon>
        <taxon>Alcaligenaceae</taxon>
        <taxon>Bordetella</taxon>
    </lineage>
</organism>
<feature type="transmembrane region" description="Helical" evidence="7">
    <location>
        <begin position="222"/>
        <end position="255"/>
    </location>
</feature>
<dbReference type="PROSITE" id="PS50928">
    <property type="entry name" value="ABC_TM1"/>
    <property type="match status" value="1"/>
</dbReference>
<gene>
    <name evidence="9" type="ORF">CAL25_09965</name>
</gene>
<dbReference type="Gene3D" id="1.10.3720.10">
    <property type="entry name" value="MetI-like"/>
    <property type="match status" value="1"/>
</dbReference>
<dbReference type="GO" id="GO:0005886">
    <property type="term" value="C:plasma membrane"/>
    <property type="evidence" value="ECO:0007669"/>
    <property type="project" value="UniProtKB-SubCell"/>
</dbReference>
<dbReference type="OrthoDB" id="8138334at2"/>
<dbReference type="InterPro" id="IPR000515">
    <property type="entry name" value="MetI-like"/>
</dbReference>
<evidence type="ECO:0000256" key="2">
    <source>
        <dbReference type="ARBA" id="ARBA00022448"/>
    </source>
</evidence>
<keyword evidence="10" id="KW-1185">Reference proteome</keyword>
<keyword evidence="4 7" id="KW-0812">Transmembrane</keyword>
<feature type="transmembrane region" description="Helical" evidence="7">
    <location>
        <begin position="26"/>
        <end position="46"/>
    </location>
</feature>
<keyword evidence="3" id="KW-1003">Cell membrane</keyword>
<accession>A0A261TS29</accession>
<evidence type="ECO:0000256" key="7">
    <source>
        <dbReference type="RuleBase" id="RU363032"/>
    </source>
</evidence>
<keyword evidence="5 7" id="KW-1133">Transmembrane helix</keyword>
<feature type="transmembrane region" description="Helical" evidence="7">
    <location>
        <begin position="142"/>
        <end position="161"/>
    </location>
</feature>
<evidence type="ECO:0000259" key="8">
    <source>
        <dbReference type="PROSITE" id="PS50928"/>
    </source>
</evidence>